<evidence type="ECO:0000313" key="1">
    <source>
        <dbReference type="EMBL" id="GMG39512.1"/>
    </source>
</evidence>
<keyword evidence="2" id="KW-1185">Reference proteome</keyword>
<organism evidence="1 2">
    <name type="scientific">Ambrosiozyma monospora</name>
    <name type="common">Yeast</name>
    <name type="synonym">Endomycopsis monosporus</name>
    <dbReference type="NCBI Taxonomy" id="43982"/>
    <lineage>
        <taxon>Eukaryota</taxon>
        <taxon>Fungi</taxon>
        <taxon>Dikarya</taxon>
        <taxon>Ascomycota</taxon>
        <taxon>Saccharomycotina</taxon>
        <taxon>Pichiomycetes</taxon>
        <taxon>Pichiales</taxon>
        <taxon>Pichiaceae</taxon>
        <taxon>Ambrosiozyma</taxon>
    </lineage>
</organism>
<dbReference type="EMBL" id="BSXU01002986">
    <property type="protein sequence ID" value="GMG39512.1"/>
    <property type="molecule type" value="Genomic_DNA"/>
</dbReference>
<proteinExistence type="predicted"/>
<dbReference type="AlphaFoldDB" id="A0A9W7DI31"/>
<evidence type="ECO:0000313" key="2">
    <source>
        <dbReference type="Proteomes" id="UP001165063"/>
    </source>
</evidence>
<gene>
    <name evidence="1" type="ORF">Amon01_000541100</name>
</gene>
<protein>
    <submittedName>
        <fullName evidence="1">Unnamed protein product</fullName>
    </submittedName>
</protein>
<sequence>MTLISQSPKTENQNIKQFNLITNQLPLDIIVLIYQLVLTNNINFTNLLNHYQCPQKHDLLFDLIVKTCAANYILMMPGLELLMDYGDNILIQNPYLDRYENCVNSSIDILGDPNSETVQNLLTHQGNIQFKLLVLFPYLLHQSRYSHVETSNVWNKIVQHLNLFSGISYFNWSNEDDFDIDNESFNSKIYQFHFPDYTICPYIASQTFPNLKKFNMSIPMDFFDSDEAQQLFTMTPLPSLEIIELTVKVDPIFRPKLRNLQLVKDFVINTTLFFEIHLRILDKRNVGLPDQVFNGDTLINSLVSTINWTFQLDDYVENLPELNTFVNLRILKLHFSGGGCKNIHVKSNSLCNLYLNNNRVIHNEPGTVTDRSFSDLVSFELDTPNLNKLRLQGLTIANSESSLIIPPTVKSITFEYVNCKTCKVVLPPHLESLLTMQSDDIQNCLVEYELIGINNLQNLKNVDITCFDSFVLKTLIEQLPEHKISEIRLLIDEDENDDDDEFGMCQVLDELTWDDYTVNNANLLAFDRQFCDLSGFDNLYRLFITSYKSTDWNLTFIPDSLEYLGLTIGDLQIRIWFNDCSLFTGSKNQVGDITVLGNDDIKDNDKIEWDVNCFKMGGEFMFIDLGYWFKLQ</sequence>
<dbReference type="Proteomes" id="UP001165063">
    <property type="component" value="Unassembled WGS sequence"/>
</dbReference>
<comment type="caution">
    <text evidence="1">The sequence shown here is derived from an EMBL/GenBank/DDBJ whole genome shotgun (WGS) entry which is preliminary data.</text>
</comment>
<name>A0A9W7DI31_AMBMO</name>
<accession>A0A9W7DI31</accession>
<reference evidence="1" key="1">
    <citation type="submission" date="2023-04" db="EMBL/GenBank/DDBJ databases">
        <title>Ambrosiozyma monospora NBRC 1965.</title>
        <authorList>
            <person name="Ichikawa N."/>
            <person name="Sato H."/>
            <person name="Tonouchi N."/>
        </authorList>
    </citation>
    <scope>NUCLEOTIDE SEQUENCE</scope>
    <source>
        <strain evidence="1">NBRC 1965</strain>
    </source>
</reference>